<reference evidence="2 3" key="1">
    <citation type="journal article" date="2012" name="Genome Biol.">
        <title>Genome and low-iron response of an oceanic diatom adapted to chronic iron limitation.</title>
        <authorList>
            <person name="Lommer M."/>
            <person name="Specht M."/>
            <person name="Roy A.S."/>
            <person name="Kraemer L."/>
            <person name="Andreson R."/>
            <person name="Gutowska M.A."/>
            <person name="Wolf J."/>
            <person name="Bergner S.V."/>
            <person name="Schilhabel M.B."/>
            <person name="Klostermeier U.C."/>
            <person name="Beiko R.G."/>
            <person name="Rosenstiel P."/>
            <person name="Hippler M."/>
            <person name="Laroche J."/>
        </authorList>
    </citation>
    <scope>NUCLEOTIDE SEQUENCE [LARGE SCALE GENOMIC DNA]</scope>
    <source>
        <strain evidence="2 3">CCMP1005</strain>
    </source>
</reference>
<accession>K0S2K3</accession>
<dbReference type="EMBL" id="AGNL01022844">
    <property type="protein sequence ID" value="EJK59480.1"/>
    <property type="molecule type" value="Genomic_DNA"/>
</dbReference>
<organism evidence="2 3">
    <name type="scientific">Thalassiosira oceanica</name>
    <name type="common">Marine diatom</name>
    <dbReference type="NCBI Taxonomy" id="159749"/>
    <lineage>
        <taxon>Eukaryota</taxon>
        <taxon>Sar</taxon>
        <taxon>Stramenopiles</taxon>
        <taxon>Ochrophyta</taxon>
        <taxon>Bacillariophyta</taxon>
        <taxon>Coscinodiscophyceae</taxon>
        <taxon>Thalassiosirophycidae</taxon>
        <taxon>Thalassiosirales</taxon>
        <taxon>Thalassiosiraceae</taxon>
        <taxon>Thalassiosira</taxon>
    </lineage>
</organism>
<dbReference type="InterPro" id="IPR023401">
    <property type="entry name" value="ODC_N"/>
</dbReference>
<dbReference type="Proteomes" id="UP000266841">
    <property type="component" value="Unassembled WGS sequence"/>
</dbReference>
<evidence type="ECO:0000256" key="1">
    <source>
        <dbReference type="ARBA" id="ARBA00008903"/>
    </source>
</evidence>
<dbReference type="OrthoDB" id="41492at2759"/>
<dbReference type="InterPro" id="IPR003462">
    <property type="entry name" value="ODC_Mu_crystall"/>
</dbReference>
<dbReference type="PANTHER" id="PTHR13812">
    <property type="entry name" value="KETIMINE REDUCTASE MU-CRYSTALLIN"/>
    <property type="match status" value="1"/>
</dbReference>
<comment type="caution">
    <text evidence="2">The sequence shown here is derived from an EMBL/GenBank/DDBJ whole genome shotgun (WGS) entry which is preliminary data.</text>
</comment>
<evidence type="ECO:0008006" key="4">
    <source>
        <dbReference type="Google" id="ProtNLM"/>
    </source>
</evidence>
<protein>
    <recommendedName>
        <fullName evidence="4">Ornithine cyclodeaminase</fullName>
    </recommendedName>
</protein>
<dbReference type="AlphaFoldDB" id="K0S2K3"/>
<name>K0S2K3_THAOC</name>
<evidence type="ECO:0000313" key="3">
    <source>
        <dbReference type="Proteomes" id="UP000266841"/>
    </source>
</evidence>
<dbReference type="OMA" id="NGDCCVK"/>
<dbReference type="Gene3D" id="3.30.1780.10">
    <property type="entry name" value="ornithine cyclodeaminase, domain 1"/>
    <property type="match status" value="1"/>
</dbReference>
<comment type="similarity">
    <text evidence="1">Belongs to the ornithine cyclodeaminase/mu-crystallin family.</text>
</comment>
<sequence length="337" mass="36183">MSESRPPIKIYTLEEIEEVASSSTFAVSLVDAIQSGFAAFSRGEFNAGVIQTLGAPPMAPFVADCPNYAAQTCVKSGYITGSEYYVIKVASGGNPHENSGLVQLYSQRTGKLAVLLLDDGLLTEIRTAAAGALAAKMFAPTLKATDSVGMLGSGIQARFQLRYLAHVTDCRNVLVWGRTEEKVNKYKRDMEAEGWQVQTTNDPQRLLRCPLIVTTTSAREPILKLDGDTERLNCHINCIGADATGKMELDPMLVAASDLLVADSKKQTRERGEFEEAISRGLVSLDQVVEIGNVNTDGEASSSPSKRFSIFDTSGVAVQDCVVAEMVMKALATNATG</sequence>
<gene>
    <name evidence="2" type="ORF">THAOC_20294</name>
</gene>
<proteinExistence type="inferred from homology"/>
<dbReference type="PANTHER" id="PTHR13812:SF19">
    <property type="entry name" value="KETIMINE REDUCTASE MU-CRYSTALLIN"/>
    <property type="match status" value="1"/>
</dbReference>
<dbReference type="SUPFAM" id="SSF51735">
    <property type="entry name" value="NAD(P)-binding Rossmann-fold domains"/>
    <property type="match status" value="1"/>
</dbReference>
<dbReference type="PIRSF" id="PIRSF001439">
    <property type="entry name" value="CryM"/>
    <property type="match status" value="1"/>
</dbReference>
<dbReference type="eggNOG" id="KOG3007">
    <property type="taxonomic scope" value="Eukaryota"/>
</dbReference>
<keyword evidence="3" id="KW-1185">Reference proteome</keyword>
<dbReference type="Pfam" id="PF02423">
    <property type="entry name" value="OCD_Mu_crystall"/>
    <property type="match status" value="1"/>
</dbReference>
<dbReference type="Gene3D" id="3.40.50.720">
    <property type="entry name" value="NAD(P)-binding Rossmann-like Domain"/>
    <property type="match status" value="1"/>
</dbReference>
<dbReference type="GO" id="GO:0005737">
    <property type="term" value="C:cytoplasm"/>
    <property type="evidence" value="ECO:0007669"/>
    <property type="project" value="TreeGrafter"/>
</dbReference>
<evidence type="ECO:0000313" key="2">
    <source>
        <dbReference type="EMBL" id="EJK59480.1"/>
    </source>
</evidence>
<dbReference type="InterPro" id="IPR036291">
    <property type="entry name" value="NAD(P)-bd_dom_sf"/>
</dbReference>